<proteinExistence type="predicted"/>
<gene>
    <name evidence="2" type="ORF">OEZ85_003414</name>
</gene>
<evidence type="ECO:0000313" key="3">
    <source>
        <dbReference type="Proteomes" id="UP001244341"/>
    </source>
</evidence>
<evidence type="ECO:0000256" key="1">
    <source>
        <dbReference type="SAM" id="MobiDB-lite"/>
    </source>
</evidence>
<accession>A0ABY8UF24</accession>
<feature type="region of interest" description="Disordered" evidence="1">
    <location>
        <begin position="21"/>
        <end position="41"/>
    </location>
</feature>
<organism evidence="2 3">
    <name type="scientific">Tetradesmus obliquus</name>
    <name type="common">Green alga</name>
    <name type="synonym">Acutodesmus obliquus</name>
    <dbReference type="NCBI Taxonomy" id="3088"/>
    <lineage>
        <taxon>Eukaryota</taxon>
        <taxon>Viridiplantae</taxon>
        <taxon>Chlorophyta</taxon>
        <taxon>core chlorophytes</taxon>
        <taxon>Chlorophyceae</taxon>
        <taxon>CS clade</taxon>
        <taxon>Sphaeropleales</taxon>
        <taxon>Scenedesmaceae</taxon>
        <taxon>Tetradesmus</taxon>
    </lineage>
</organism>
<reference evidence="2 3" key="1">
    <citation type="submission" date="2023-05" db="EMBL/GenBank/DDBJ databases">
        <title>A 100% complete, gapless, phased diploid assembly of the Scenedesmus obliquus UTEX 3031 genome.</title>
        <authorList>
            <person name="Biondi T.C."/>
            <person name="Hanschen E.R."/>
            <person name="Kwon T."/>
            <person name="Eng W."/>
            <person name="Kruse C.P.S."/>
            <person name="Koehler S.I."/>
            <person name="Kunde Y."/>
            <person name="Gleasner C.D."/>
            <person name="You Mak K.T."/>
            <person name="Polle J."/>
            <person name="Hovde B.T."/>
            <person name="Starkenburg S.R."/>
        </authorList>
    </citation>
    <scope>NUCLEOTIDE SEQUENCE [LARGE SCALE GENOMIC DNA]</scope>
    <source>
        <strain evidence="2 3">DOE0152z</strain>
    </source>
</reference>
<feature type="compositionally biased region" description="Low complexity" evidence="1">
    <location>
        <begin position="29"/>
        <end position="41"/>
    </location>
</feature>
<dbReference type="EMBL" id="CP126217">
    <property type="protein sequence ID" value="WIA18721.1"/>
    <property type="molecule type" value="Genomic_DNA"/>
</dbReference>
<sequence length="253" mass="27060">MTTAKVQISVSLLEKLAGIKKEPTKKQQQHPSHPSQLQLPGFGLPLGQHVPAGAHFAADRDSSIQQSLQQSRRVGELLLKAEEQEVAAVKQLADELIGRYSAAPRPRACVEEQLACIECYQQNPSDALTCSSLVDAYVALVWDGTNCTDSSGRQQSPADQLAAVARQYLQHLQQQDEDAPSSLEELIRQLVPHDWLAWGGKLSGKARAAFRVASHYSGDLTLVEMLTAFNGTPLSAAEQSNAAAGAAAAAAGN</sequence>
<dbReference type="PANTHER" id="PTHR47587:SF2">
    <property type="entry name" value="OS05G0103500 PROTEIN"/>
    <property type="match status" value="1"/>
</dbReference>
<dbReference type="Proteomes" id="UP001244341">
    <property type="component" value="Chromosome 10b"/>
</dbReference>
<name>A0ABY8UF24_TETOB</name>
<keyword evidence="3" id="KW-1185">Reference proteome</keyword>
<dbReference type="PANTHER" id="PTHR47587">
    <property type="entry name" value="OS05G0103500 PROTEIN"/>
    <property type="match status" value="1"/>
</dbReference>
<evidence type="ECO:0000313" key="2">
    <source>
        <dbReference type="EMBL" id="WIA18721.1"/>
    </source>
</evidence>
<protein>
    <submittedName>
        <fullName evidence="2">Uncharacterized protein</fullName>
    </submittedName>
</protein>